<dbReference type="EMBL" id="CP054856">
    <property type="protein sequence ID" value="QVM84406.1"/>
    <property type="molecule type" value="Genomic_DNA"/>
</dbReference>
<comment type="subcellular location">
    <subcellularLocation>
        <location evidence="1">Membrane</location>
        <topology evidence="1">Single-pass membrane protein</topology>
    </subcellularLocation>
</comment>
<organism evidence="6 7">
    <name type="scientific">Novosphingobium decolorationis</name>
    <dbReference type="NCBI Taxonomy" id="2698673"/>
    <lineage>
        <taxon>Bacteria</taxon>
        <taxon>Pseudomonadati</taxon>
        <taxon>Pseudomonadota</taxon>
        <taxon>Alphaproteobacteria</taxon>
        <taxon>Sphingomonadales</taxon>
        <taxon>Sphingomonadaceae</taxon>
        <taxon>Novosphingobium</taxon>
    </lineage>
</organism>
<keyword evidence="7" id="KW-1185">Reference proteome</keyword>
<dbReference type="Pfam" id="PF03544">
    <property type="entry name" value="TonB_C"/>
    <property type="match status" value="1"/>
</dbReference>
<dbReference type="InterPro" id="IPR006260">
    <property type="entry name" value="TonB/TolA_C"/>
</dbReference>
<evidence type="ECO:0000259" key="5">
    <source>
        <dbReference type="PROSITE" id="PS52015"/>
    </source>
</evidence>
<protein>
    <submittedName>
        <fullName evidence="6">TonB family protein</fullName>
    </submittedName>
</protein>
<evidence type="ECO:0000256" key="4">
    <source>
        <dbReference type="ARBA" id="ARBA00023136"/>
    </source>
</evidence>
<reference evidence="6 7" key="1">
    <citation type="journal article" date="2021" name="Int. J. Syst. Evol. Microbiol.">
        <title>Novosphingobium decolorationis sp. nov., an aniline blue-decolourizing bacterium isolated from East Pacific sediment.</title>
        <authorList>
            <person name="Chen X."/>
            <person name="Dong B."/>
            <person name="Chen T."/>
            <person name="Ren N."/>
            <person name="Wang J."/>
            <person name="Xu Y."/>
            <person name="Yang J."/>
            <person name="Zhu S."/>
            <person name="Chen J."/>
        </authorList>
    </citation>
    <scope>NUCLEOTIDE SEQUENCE [LARGE SCALE GENOMIC DNA]</scope>
    <source>
        <strain evidence="6 7">502str22</strain>
    </source>
</reference>
<keyword evidence="2" id="KW-0812">Transmembrane</keyword>
<keyword evidence="4" id="KW-0472">Membrane</keyword>
<dbReference type="RefSeq" id="WP_213499855.1">
    <property type="nucleotide sequence ID" value="NZ_CP054856.1"/>
</dbReference>
<dbReference type="Proteomes" id="UP000677126">
    <property type="component" value="Chromosome"/>
</dbReference>
<dbReference type="SUPFAM" id="SSF74653">
    <property type="entry name" value="TolA/TonB C-terminal domain"/>
    <property type="match status" value="1"/>
</dbReference>
<dbReference type="PROSITE" id="PS52015">
    <property type="entry name" value="TONB_CTD"/>
    <property type="match status" value="1"/>
</dbReference>
<proteinExistence type="predicted"/>
<dbReference type="InterPro" id="IPR037682">
    <property type="entry name" value="TonB_C"/>
</dbReference>
<dbReference type="NCBIfam" id="TIGR01352">
    <property type="entry name" value="tonB_Cterm"/>
    <property type="match status" value="1"/>
</dbReference>
<gene>
    <name evidence="6" type="ORF">HT578_12525</name>
</gene>
<evidence type="ECO:0000256" key="3">
    <source>
        <dbReference type="ARBA" id="ARBA00022989"/>
    </source>
</evidence>
<evidence type="ECO:0000313" key="6">
    <source>
        <dbReference type="EMBL" id="QVM84406.1"/>
    </source>
</evidence>
<evidence type="ECO:0000256" key="1">
    <source>
        <dbReference type="ARBA" id="ARBA00004167"/>
    </source>
</evidence>
<keyword evidence="3" id="KW-1133">Transmembrane helix</keyword>
<dbReference type="Gene3D" id="3.30.1150.10">
    <property type="match status" value="1"/>
</dbReference>
<name>A0ABX8E5G4_9SPHN</name>
<feature type="domain" description="TonB C-terminal" evidence="5">
    <location>
        <begin position="173"/>
        <end position="264"/>
    </location>
</feature>
<evidence type="ECO:0000313" key="7">
    <source>
        <dbReference type="Proteomes" id="UP000677126"/>
    </source>
</evidence>
<accession>A0ABX8E5G4</accession>
<evidence type="ECO:0000256" key="2">
    <source>
        <dbReference type="ARBA" id="ARBA00022692"/>
    </source>
</evidence>
<sequence length="264" mass="29690">MDWADNACVLQRMYGEGDEGVLLRFLNFTPDYTYQIQLTGGPAKLNLPHRDIEVAFAPFPSYEADAIAAKVDDTYDSLLFTTEIAIDHDELDRMDADQRTSALAKGEEPDRHFVRPVAGEVDHFDVDLGPRTLRFNTGALEKPLAALRTCTRDLLRQWGVDPDVQDQVAYEARPAGDGELRRQMGLKFPSNLIRKGAQARVNVVVTVDPQGKMQGCRVPLSQNDPRFDELVCERMTNLTFEPARLADDTPVTSYWAVTTIFRLN</sequence>